<name>A0A0M4DG15_9BACT</name>
<protein>
    <submittedName>
        <fullName evidence="2">Uncharacterized protein</fullName>
    </submittedName>
</protein>
<accession>A0A0M4DG15</accession>
<dbReference type="RefSeq" id="WP_053549915.1">
    <property type="nucleotide sequence ID" value="NZ_CP010802.1"/>
</dbReference>
<evidence type="ECO:0000313" key="2">
    <source>
        <dbReference type="EMBL" id="ALC15737.1"/>
    </source>
</evidence>
<proteinExistence type="predicted"/>
<organism evidence="2 3">
    <name type="scientific">Desulfuromonas soudanensis</name>
    <dbReference type="NCBI Taxonomy" id="1603606"/>
    <lineage>
        <taxon>Bacteria</taxon>
        <taxon>Pseudomonadati</taxon>
        <taxon>Thermodesulfobacteriota</taxon>
        <taxon>Desulfuromonadia</taxon>
        <taxon>Desulfuromonadales</taxon>
        <taxon>Desulfuromonadaceae</taxon>
        <taxon>Desulfuromonas</taxon>
    </lineage>
</organism>
<evidence type="ECO:0000256" key="1">
    <source>
        <dbReference type="SAM" id="MobiDB-lite"/>
    </source>
</evidence>
<dbReference type="EMBL" id="CP010802">
    <property type="protein sequence ID" value="ALC15737.1"/>
    <property type="molecule type" value="Genomic_DNA"/>
</dbReference>
<dbReference type="Proteomes" id="UP000057158">
    <property type="component" value="Chromosome"/>
</dbReference>
<reference evidence="2 3" key="1">
    <citation type="submission" date="2015-07" db="EMBL/GenBank/DDBJ databases">
        <title>Isolation and Genomic Characterization of a Novel Halophilic Metal-Reducing Deltaproteobacterium from the Deep Subsurface.</title>
        <authorList>
            <person name="Badalamenti J.P."/>
            <person name="Summers Z.M."/>
            <person name="Gralnick J.A."/>
            <person name="Bond D.R."/>
        </authorList>
    </citation>
    <scope>NUCLEOTIDE SEQUENCE [LARGE SCALE GENOMIC DNA]</scope>
    <source>
        <strain evidence="2 3">WTL</strain>
    </source>
</reference>
<gene>
    <name evidence="2" type="ORF">DSOUD_0951</name>
</gene>
<feature type="region of interest" description="Disordered" evidence="1">
    <location>
        <begin position="159"/>
        <end position="191"/>
    </location>
</feature>
<dbReference type="PATRIC" id="fig|1603606.3.peg.1043"/>
<dbReference type="OrthoDB" id="9766168at2"/>
<sequence>MTETAADIRHLETVLRALIKLIKAVNFYPPGHPALRSVLEECFAAFSLLLVRGSLTFSVRKDRFLLGESPVSPENLLLQKLATAFFARRLQHVTIMPDLAPRDLLGLVRCLTLRPPAIQKHGGVQEILFQAKITSIWFNELDLARLLLRKEEIDGQIAALDLPPPTPGTIHRSTKRQGGTRPRPTRPAPWR</sequence>
<dbReference type="KEGG" id="des:DSOUD_0951"/>
<dbReference type="AlphaFoldDB" id="A0A0M4DG15"/>
<dbReference type="STRING" id="1603606.DSOUD_0951"/>
<evidence type="ECO:0000313" key="3">
    <source>
        <dbReference type="Proteomes" id="UP000057158"/>
    </source>
</evidence>
<keyword evidence="3" id="KW-1185">Reference proteome</keyword>